<dbReference type="EMBL" id="MK072538">
    <property type="protein sequence ID" value="AYV87181.1"/>
    <property type="molecule type" value="Genomic_DNA"/>
</dbReference>
<protein>
    <submittedName>
        <fullName evidence="2">Uncharacterized protein</fullName>
    </submittedName>
</protein>
<proteinExistence type="predicted"/>
<accession>A0A3G5AKB4</accession>
<keyword evidence="1" id="KW-0472">Membrane</keyword>
<keyword evidence="1" id="KW-0812">Transmembrane</keyword>
<name>A0A3G5AKB4_9VIRU</name>
<reference evidence="2" key="1">
    <citation type="submission" date="2018-10" db="EMBL/GenBank/DDBJ databases">
        <title>Hidden diversity of soil giant viruses.</title>
        <authorList>
            <person name="Schulz F."/>
            <person name="Alteio L."/>
            <person name="Goudeau D."/>
            <person name="Ryan E.M."/>
            <person name="Malmstrom R.R."/>
            <person name="Blanchard J."/>
            <person name="Woyke T."/>
        </authorList>
    </citation>
    <scope>NUCLEOTIDE SEQUENCE</scope>
    <source>
        <strain evidence="2">SYV1</strain>
    </source>
</reference>
<sequence>MNDYIIKMVFVACGYGYSVFYFLFFIYLVDHRLLFSIFNNIQIISNAHEYKKNTKKVLGNDKLRKHTSLNLDSSHATKLHNKIIYGFYATPEVSRL</sequence>
<organism evidence="2">
    <name type="scientific">Sylvanvirus sp</name>
    <dbReference type="NCBI Taxonomy" id="2487774"/>
    <lineage>
        <taxon>Viruses</taxon>
    </lineage>
</organism>
<gene>
    <name evidence="2" type="ORF">Sylvanvirus32_5</name>
</gene>
<evidence type="ECO:0000313" key="2">
    <source>
        <dbReference type="EMBL" id="AYV87181.1"/>
    </source>
</evidence>
<evidence type="ECO:0000256" key="1">
    <source>
        <dbReference type="SAM" id="Phobius"/>
    </source>
</evidence>
<keyword evidence="1" id="KW-1133">Transmembrane helix</keyword>
<feature type="transmembrane region" description="Helical" evidence="1">
    <location>
        <begin position="6"/>
        <end position="29"/>
    </location>
</feature>